<dbReference type="GeneID" id="25974679"/>
<organism evidence="5">
    <name type="scientific">Grosmannia clavigera (strain kw1407 / UAMH 11150)</name>
    <name type="common">Blue stain fungus</name>
    <name type="synonym">Graphiocladiella clavigera</name>
    <dbReference type="NCBI Taxonomy" id="655863"/>
    <lineage>
        <taxon>Eukaryota</taxon>
        <taxon>Fungi</taxon>
        <taxon>Dikarya</taxon>
        <taxon>Ascomycota</taxon>
        <taxon>Pezizomycotina</taxon>
        <taxon>Sordariomycetes</taxon>
        <taxon>Sordariomycetidae</taxon>
        <taxon>Ophiostomatales</taxon>
        <taxon>Ophiostomataceae</taxon>
        <taxon>Leptographium</taxon>
    </lineage>
</organism>
<dbReference type="EMBL" id="GL629747">
    <property type="protein sequence ID" value="EFX05129.1"/>
    <property type="molecule type" value="Genomic_DNA"/>
</dbReference>
<dbReference type="eggNOG" id="ENOG502S63K">
    <property type="taxonomic scope" value="Eukaryota"/>
</dbReference>
<dbReference type="Gene3D" id="1.20.1280.50">
    <property type="match status" value="1"/>
</dbReference>
<dbReference type="OrthoDB" id="3219396at2759"/>
<feature type="compositionally biased region" description="Polar residues" evidence="1">
    <location>
        <begin position="408"/>
        <end position="428"/>
    </location>
</feature>
<dbReference type="HOGENOM" id="CLU_024462_1_0_1"/>
<feature type="region of interest" description="Disordered" evidence="1">
    <location>
        <begin position="98"/>
        <end position="126"/>
    </location>
</feature>
<feature type="region of interest" description="Disordered" evidence="1">
    <location>
        <begin position="1"/>
        <end position="37"/>
    </location>
</feature>
<feature type="region of interest" description="Disordered" evidence="1">
    <location>
        <begin position="408"/>
        <end position="446"/>
    </location>
</feature>
<gene>
    <name evidence="4" type="ORF">CMQ_1765</name>
</gene>
<proteinExistence type="predicted"/>
<feature type="transmembrane region" description="Helical" evidence="2">
    <location>
        <begin position="46"/>
        <end position="65"/>
    </location>
</feature>
<dbReference type="InParanoid" id="F0XAZ8"/>
<evidence type="ECO:0000259" key="3">
    <source>
        <dbReference type="PROSITE" id="PS50181"/>
    </source>
</evidence>
<reference evidence="4 5" key="1">
    <citation type="journal article" date="2011" name="Proc. Natl. Acad. Sci. U.S.A.">
        <title>Genome and transcriptome analyses of the mountain pine beetle-fungal symbiont Grosmannia clavigera, a lodgepole pine pathogen.</title>
        <authorList>
            <person name="DiGuistini S."/>
            <person name="Wang Y."/>
            <person name="Liao N.Y."/>
            <person name="Taylor G."/>
            <person name="Tanguay P."/>
            <person name="Feau N."/>
            <person name="Henrissat B."/>
            <person name="Chan S.K."/>
            <person name="Hesse-Orce U."/>
            <person name="Alamouti S.M."/>
            <person name="Tsui C.K.M."/>
            <person name="Docking R.T."/>
            <person name="Levasseur A."/>
            <person name="Haridas S."/>
            <person name="Robertson G."/>
            <person name="Birol I."/>
            <person name="Holt R.A."/>
            <person name="Marra M.A."/>
            <person name="Hamelin R.C."/>
            <person name="Hirst M."/>
            <person name="Jones S.J.M."/>
            <person name="Bohlmann J."/>
            <person name="Breuil C."/>
        </authorList>
    </citation>
    <scope>NUCLEOTIDE SEQUENCE [LARGE SCALE GENOMIC DNA]</scope>
    <source>
        <strain evidence="5">kw1407 / UAMH 11150</strain>
    </source>
</reference>
<feature type="compositionally biased region" description="Low complexity" evidence="1">
    <location>
        <begin position="429"/>
        <end position="446"/>
    </location>
</feature>
<keyword evidence="2" id="KW-0812">Transmembrane</keyword>
<dbReference type="Pfam" id="PF25499">
    <property type="entry name" value="Beta-prop_pof12"/>
    <property type="match status" value="2"/>
</dbReference>
<name>F0XAZ8_GROCL</name>
<dbReference type="Pfam" id="PF12937">
    <property type="entry name" value="F-box-like"/>
    <property type="match status" value="1"/>
</dbReference>
<evidence type="ECO:0000313" key="4">
    <source>
        <dbReference type="EMBL" id="EFX05129.1"/>
    </source>
</evidence>
<sequence>MKRKHETDNGATADDDDADNNTDVRPAKRTRTRGSGDRLSRLSDELLVRILGYLTLSGLLAVAPVSRRFLRLADDSQLWRALYYVRFVLPRALRVRGVRGGGRESTAGPIGRLQARPQTRPQPRPTDWKRQYKLRHNWDRGQCAVEELQLGSEMGGRVADEDDEEERPRMLVKVVDGIAVTADSRRGLQVWELKTRSLLVAALLDGIATDCPDSFSLGPDLNSAASATPPCTPPIASSPTPTALSVNASPGGLDIAVGRLDGGFDIWRLNLAVRALHRRFVHAASSSGSLVAIAYAHPLVLTATQSVLVSLYAWPASTATTSSSSSLLPPPTLINSLRSHTSTPPLALSIRRLPAVTIASIAYTFSTRQGWAIGLQDLHVQSPDASAGYNSNSHDSLPRVVTTRLAFSSPTAGSRRSSPPSANPTAFHSSYPSTSSVPSTSSPLPSLPIDDGPTRLCYSHPYLLATLPDNTLVLHLCTSSASSLAVSPGFRLWGHTSGISDAEITARGKAVSVSVRGDEMRVWELEGRPAAERGRSVAIRPPAVSYDWHDRRNWVGFDDEMVIVLKESRGGRESLMVYDFT</sequence>
<dbReference type="PROSITE" id="PS50181">
    <property type="entry name" value="FBOX"/>
    <property type="match status" value="1"/>
</dbReference>
<dbReference type="InterPro" id="IPR001810">
    <property type="entry name" value="F-box_dom"/>
</dbReference>
<evidence type="ECO:0000256" key="2">
    <source>
        <dbReference type="SAM" id="Phobius"/>
    </source>
</evidence>
<evidence type="ECO:0000313" key="5">
    <source>
        <dbReference type="Proteomes" id="UP000007796"/>
    </source>
</evidence>
<protein>
    <submittedName>
        <fullName evidence="4">F-box domain containing protein</fullName>
    </submittedName>
</protein>
<dbReference type="AlphaFoldDB" id="F0XAZ8"/>
<keyword evidence="2" id="KW-1133">Transmembrane helix</keyword>
<dbReference type="Proteomes" id="UP000007796">
    <property type="component" value="Unassembled WGS sequence"/>
</dbReference>
<evidence type="ECO:0000256" key="1">
    <source>
        <dbReference type="SAM" id="MobiDB-lite"/>
    </source>
</evidence>
<dbReference type="SUPFAM" id="SSF81383">
    <property type="entry name" value="F-box domain"/>
    <property type="match status" value="1"/>
</dbReference>
<keyword evidence="2" id="KW-0472">Membrane</keyword>
<dbReference type="InterPro" id="IPR036047">
    <property type="entry name" value="F-box-like_dom_sf"/>
</dbReference>
<dbReference type="STRING" id="655863.F0XAZ8"/>
<feature type="domain" description="F-box" evidence="3">
    <location>
        <begin position="36"/>
        <end position="82"/>
    </location>
</feature>
<dbReference type="RefSeq" id="XP_014174611.1">
    <property type="nucleotide sequence ID" value="XM_014319136.1"/>
</dbReference>
<keyword evidence="5" id="KW-1185">Reference proteome</keyword>
<accession>F0XAZ8</accession>